<dbReference type="EMBL" id="LT554937">
    <property type="protein sequence ID" value="SAM08924.1"/>
    <property type="molecule type" value="Genomic_DNA"/>
</dbReference>
<evidence type="ECO:0000313" key="1">
    <source>
        <dbReference type="EMBL" id="SAM08924.1"/>
    </source>
</evidence>
<proteinExistence type="predicted"/>
<dbReference type="Proteomes" id="UP000078561">
    <property type="component" value="Unassembled WGS sequence"/>
</dbReference>
<evidence type="ECO:0000313" key="2">
    <source>
        <dbReference type="Proteomes" id="UP000078561"/>
    </source>
</evidence>
<organism evidence="1">
    <name type="scientific">Absidia glauca</name>
    <name type="common">Pin mould</name>
    <dbReference type="NCBI Taxonomy" id="4829"/>
    <lineage>
        <taxon>Eukaryota</taxon>
        <taxon>Fungi</taxon>
        <taxon>Fungi incertae sedis</taxon>
        <taxon>Mucoromycota</taxon>
        <taxon>Mucoromycotina</taxon>
        <taxon>Mucoromycetes</taxon>
        <taxon>Mucorales</taxon>
        <taxon>Cunninghamellaceae</taxon>
        <taxon>Absidia</taxon>
    </lineage>
</organism>
<name>A0A163TLS1_ABSGL</name>
<dbReference type="InParanoid" id="A0A163TLS1"/>
<reference evidence="1" key="1">
    <citation type="submission" date="2016-04" db="EMBL/GenBank/DDBJ databases">
        <authorList>
            <person name="Evans L.H."/>
            <person name="Alamgir A."/>
            <person name="Owens N."/>
            <person name="Weber N.D."/>
            <person name="Virtaneva K."/>
            <person name="Barbian K."/>
            <person name="Babar A."/>
            <person name="Rosenke K."/>
        </authorList>
    </citation>
    <scope>NUCLEOTIDE SEQUENCE [LARGE SCALE GENOMIC DNA]</scope>
    <source>
        <strain evidence="1">CBS 101.48</strain>
    </source>
</reference>
<sequence>MTTQQTFDNANYQEVSYKDVAGASSAAFFIEKNLAKRESISDDLKNATPELDMKGILGGLTGNRKRDSDALAGNIHAIVDKTLINDVAKRSGV</sequence>
<dbReference type="AlphaFoldDB" id="A0A163TLS1"/>
<keyword evidence="2" id="KW-1185">Reference proteome</keyword>
<gene>
    <name evidence="1" type="primary">ABSGL_14590.1 scaffold 14663</name>
</gene>
<accession>A0A163TLS1</accession>
<protein>
    <submittedName>
        <fullName evidence="1">Uncharacterized protein</fullName>
    </submittedName>
</protein>